<dbReference type="InterPro" id="IPR056121">
    <property type="entry name" value="DUF7704"/>
</dbReference>
<feature type="transmembrane region" description="Helical" evidence="1">
    <location>
        <begin position="129"/>
        <end position="151"/>
    </location>
</feature>
<dbReference type="RefSeq" id="XP_033600222.1">
    <property type="nucleotide sequence ID" value="XM_033744153.1"/>
</dbReference>
<dbReference type="GeneID" id="54485207"/>
<dbReference type="PANTHER" id="PTHR37019">
    <property type="entry name" value="CHROMOSOME 1, WHOLE GENOME SHOTGUN SEQUENCE"/>
    <property type="match status" value="1"/>
</dbReference>
<keyword evidence="1" id="KW-0812">Transmembrane</keyword>
<dbReference type="Proteomes" id="UP000799437">
    <property type="component" value="Unassembled WGS sequence"/>
</dbReference>
<feature type="transmembrane region" description="Helical" evidence="1">
    <location>
        <begin position="20"/>
        <end position="41"/>
    </location>
</feature>
<accession>A0A6A6W9K1</accession>
<feature type="transmembrane region" description="Helical" evidence="1">
    <location>
        <begin position="61"/>
        <end position="80"/>
    </location>
</feature>
<reference evidence="3" key="1">
    <citation type="journal article" date="2020" name="Stud. Mycol.">
        <title>101 Dothideomycetes genomes: a test case for predicting lifestyles and emergence of pathogens.</title>
        <authorList>
            <person name="Haridas S."/>
            <person name="Albert R."/>
            <person name="Binder M."/>
            <person name="Bloem J."/>
            <person name="Labutti K."/>
            <person name="Salamov A."/>
            <person name="Andreopoulos B."/>
            <person name="Baker S."/>
            <person name="Barry K."/>
            <person name="Bills G."/>
            <person name="Bluhm B."/>
            <person name="Cannon C."/>
            <person name="Castanera R."/>
            <person name="Culley D."/>
            <person name="Daum C."/>
            <person name="Ezra D."/>
            <person name="Gonzalez J."/>
            <person name="Henrissat B."/>
            <person name="Kuo A."/>
            <person name="Liang C."/>
            <person name="Lipzen A."/>
            <person name="Lutzoni F."/>
            <person name="Magnuson J."/>
            <person name="Mondo S."/>
            <person name="Nolan M."/>
            <person name="Ohm R."/>
            <person name="Pangilinan J."/>
            <person name="Park H.-J."/>
            <person name="Ramirez L."/>
            <person name="Alfaro M."/>
            <person name="Sun H."/>
            <person name="Tritt A."/>
            <person name="Yoshinaga Y."/>
            <person name="Zwiers L.-H."/>
            <person name="Turgeon B."/>
            <person name="Goodwin S."/>
            <person name="Spatafora J."/>
            <person name="Crous P."/>
            <person name="Grigoriev I."/>
        </authorList>
    </citation>
    <scope>NUCLEOTIDE SEQUENCE</scope>
    <source>
        <strain evidence="3">CBS 121739</strain>
    </source>
</reference>
<dbReference type="Pfam" id="PF24803">
    <property type="entry name" value="DUF7704"/>
    <property type="match status" value="1"/>
</dbReference>
<protein>
    <recommendedName>
        <fullName evidence="2">DUF7704 domain-containing protein</fullName>
    </recommendedName>
</protein>
<sequence length="157" mass="17419">MPSLKPSASAVQTIPFLYRLLIQTIEPIFTIGGSYVGLTQLNFYLHSMTRGAVTLAPNANFIGTQLVGGWMFFAFTEAVVLRAIDDLNVWQWIIYGMLLSDVAYCHSVAQAVGGWGEFVKVQNWTVDDWTVTLMTLPFVLSRVCIALGIGLKKAKRE</sequence>
<feature type="transmembrane region" description="Helical" evidence="1">
    <location>
        <begin position="92"/>
        <end position="109"/>
    </location>
</feature>
<proteinExistence type="predicted"/>
<gene>
    <name evidence="3" type="ORF">EJ05DRAFT_476980</name>
</gene>
<dbReference type="PANTHER" id="PTHR37019:SF1">
    <property type="entry name" value="EXPERA DOMAIN-CONTAINING PROTEIN"/>
    <property type="match status" value="1"/>
</dbReference>
<dbReference type="AlphaFoldDB" id="A0A6A6W9K1"/>
<dbReference type="OrthoDB" id="5313995at2759"/>
<organism evidence="3 4">
    <name type="scientific">Pseudovirgaria hyperparasitica</name>
    <dbReference type="NCBI Taxonomy" id="470096"/>
    <lineage>
        <taxon>Eukaryota</taxon>
        <taxon>Fungi</taxon>
        <taxon>Dikarya</taxon>
        <taxon>Ascomycota</taxon>
        <taxon>Pezizomycotina</taxon>
        <taxon>Dothideomycetes</taxon>
        <taxon>Dothideomycetes incertae sedis</taxon>
        <taxon>Acrospermales</taxon>
        <taxon>Acrospermaceae</taxon>
        <taxon>Pseudovirgaria</taxon>
    </lineage>
</organism>
<keyword evidence="1" id="KW-0472">Membrane</keyword>
<feature type="domain" description="DUF7704" evidence="2">
    <location>
        <begin position="13"/>
        <end position="150"/>
    </location>
</feature>
<evidence type="ECO:0000259" key="2">
    <source>
        <dbReference type="Pfam" id="PF24803"/>
    </source>
</evidence>
<evidence type="ECO:0000313" key="3">
    <source>
        <dbReference type="EMBL" id="KAF2757771.1"/>
    </source>
</evidence>
<keyword evidence="4" id="KW-1185">Reference proteome</keyword>
<keyword evidence="1" id="KW-1133">Transmembrane helix</keyword>
<evidence type="ECO:0000256" key="1">
    <source>
        <dbReference type="SAM" id="Phobius"/>
    </source>
</evidence>
<name>A0A6A6W9K1_9PEZI</name>
<dbReference type="EMBL" id="ML996573">
    <property type="protein sequence ID" value="KAF2757771.1"/>
    <property type="molecule type" value="Genomic_DNA"/>
</dbReference>
<evidence type="ECO:0000313" key="4">
    <source>
        <dbReference type="Proteomes" id="UP000799437"/>
    </source>
</evidence>